<evidence type="ECO:0000256" key="2">
    <source>
        <dbReference type="ARBA" id="ARBA00022472"/>
    </source>
</evidence>
<evidence type="ECO:0000256" key="1">
    <source>
        <dbReference type="ARBA" id="ARBA00007692"/>
    </source>
</evidence>
<keyword evidence="2" id="KW-0806">Transcription termination</keyword>
<sequence length="235" mass="27320">MEQIIWVMYNLPRFLLHSPEYMKKFVNKVDEMGVSRDSRMFIHALRVVSTISYETWELKLKAFRKLGFSENDIVVAFRKAPFIFGSSEKKMKELIKVLLATGKYDMSCIIRNPTSFSRSIEKNFKPRLHVLQILESENLIQNWPSLSSLCTMSVKKFFERFVGPYLDKVGHVNYVYGEELLGAKKELCNASEVIFTVKSPTTVLQTAYNTVVFVAVSCFTLTTHKAYIYIVMLYW</sequence>
<keyword evidence="2" id="KW-0804">Transcription</keyword>
<dbReference type="Gene3D" id="1.25.70.10">
    <property type="entry name" value="Transcription termination factor 3, mitochondrial"/>
    <property type="match status" value="1"/>
</dbReference>
<keyword evidence="5" id="KW-1185">Reference proteome</keyword>
<comment type="similarity">
    <text evidence="1">Belongs to the mTERF family.</text>
</comment>
<keyword evidence="3" id="KW-0809">Transit peptide</keyword>
<name>A0ABD3T0M4_9LAMI</name>
<dbReference type="Proteomes" id="UP001634393">
    <property type="component" value="Unassembled WGS sequence"/>
</dbReference>
<accession>A0ABD3T0M4</accession>
<dbReference type="PANTHER" id="PTHR13068:SF130">
    <property type="entry name" value="TRANSCRIPTION TERMINATION FACTOR MTERF6, CHLOROPLASTIC_MITOCHONDRIAL-LIKE"/>
    <property type="match status" value="1"/>
</dbReference>
<dbReference type="EMBL" id="JBJXBP010000005">
    <property type="protein sequence ID" value="KAL3830444.1"/>
    <property type="molecule type" value="Genomic_DNA"/>
</dbReference>
<dbReference type="InterPro" id="IPR038538">
    <property type="entry name" value="MTERF_sf"/>
</dbReference>
<dbReference type="InterPro" id="IPR003690">
    <property type="entry name" value="MTERF"/>
</dbReference>
<protein>
    <submittedName>
        <fullName evidence="4">Uncharacterized protein</fullName>
    </submittedName>
</protein>
<organism evidence="4 5">
    <name type="scientific">Penstemon smallii</name>
    <dbReference type="NCBI Taxonomy" id="265156"/>
    <lineage>
        <taxon>Eukaryota</taxon>
        <taxon>Viridiplantae</taxon>
        <taxon>Streptophyta</taxon>
        <taxon>Embryophyta</taxon>
        <taxon>Tracheophyta</taxon>
        <taxon>Spermatophyta</taxon>
        <taxon>Magnoliopsida</taxon>
        <taxon>eudicotyledons</taxon>
        <taxon>Gunneridae</taxon>
        <taxon>Pentapetalae</taxon>
        <taxon>asterids</taxon>
        <taxon>lamiids</taxon>
        <taxon>Lamiales</taxon>
        <taxon>Plantaginaceae</taxon>
        <taxon>Cheloneae</taxon>
        <taxon>Penstemon</taxon>
    </lineage>
</organism>
<dbReference type="PANTHER" id="PTHR13068">
    <property type="entry name" value="CGI-12 PROTEIN-RELATED"/>
    <property type="match status" value="1"/>
</dbReference>
<dbReference type="Pfam" id="PF02536">
    <property type="entry name" value="mTERF"/>
    <property type="match status" value="1"/>
</dbReference>
<evidence type="ECO:0000256" key="3">
    <source>
        <dbReference type="ARBA" id="ARBA00022946"/>
    </source>
</evidence>
<reference evidence="4 5" key="1">
    <citation type="submission" date="2024-12" db="EMBL/GenBank/DDBJ databases">
        <title>The unique morphological basis and parallel evolutionary history of personate flowers in Penstemon.</title>
        <authorList>
            <person name="Depatie T.H."/>
            <person name="Wessinger C.A."/>
        </authorList>
    </citation>
    <scope>NUCLEOTIDE SEQUENCE [LARGE SCALE GENOMIC DNA]</scope>
    <source>
        <strain evidence="4">WTNN_2</strain>
        <tissue evidence="4">Leaf</tissue>
    </source>
</reference>
<gene>
    <name evidence="4" type="ORF">ACJIZ3_019246</name>
</gene>
<comment type="caution">
    <text evidence="4">The sequence shown here is derived from an EMBL/GenBank/DDBJ whole genome shotgun (WGS) entry which is preliminary data.</text>
</comment>
<evidence type="ECO:0000313" key="5">
    <source>
        <dbReference type="Proteomes" id="UP001634393"/>
    </source>
</evidence>
<dbReference type="SMART" id="SM00733">
    <property type="entry name" value="Mterf"/>
    <property type="match status" value="3"/>
</dbReference>
<dbReference type="AlphaFoldDB" id="A0ABD3T0M4"/>
<dbReference type="GO" id="GO:0006353">
    <property type="term" value="P:DNA-templated transcription termination"/>
    <property type="evidence" value="ECO:0007669"/>
    <property type="project" value="UniProtKB-KW"/>
</dbReference>
<proteinExistence type="inferred from homology"/>
<keyword evidence="2" id="KW-0805">Transcription regulation</keyword>
<evidence type="ECO:0000313" key="4">
    <source>
        <dbReference type="EMBL" id="KAL3830444.1"/>
    </source>
</evidence>